<evidence type="ECO:0000256" key="5">
    <source>
        <dbReference type="ARBA" id="ARBA00023008"/>
    </source>
</evidence>
<keyword evidence="3 9" id="KW-0479">Metal-binding</keyword>
<dbReference type="GO" id="GO:0016531">
    <property type="term" value="F:copper chaperone activity"/>
    <property type="evidence" value="ECO:0007669"/>
    <property type="project" value="InterPro"/>
</dbReference>
<dbReference type="GO" id="GO:0005507">
    <property type="term" value="F:copper ion binding"/>
    <property type="evidence" value="ECO:0007669"/>
    <property type="project" value="InterPro"/>
</dbReference>
<keyword evidence="13" id="KW-1185">Reference proteome</keyword>
<accession>A0A6C1E670</accession>
<proteinExistence type="inferred from homology"/>
<dbReference type="OrthoDB" id="270009at2759"/>
<dbReference type="InterPro" id="IPR036249">
    <property type="entry name" value="Thioredoxin-like_sf"/>
</dbReference>
<comment type="subcellular location">
    <subcellularLocation>
        <location evidence="1 8">Mitochondrion inner membrane</location>
    </subcellularLocation>
</comment>
<feature type="binding site" evidence="9">
    <location>
        <position position="155"/>
    </location>
    <ligand>
        <name>Cu cation</name>
        <dbReference type="ChEBI" id="CHEBI:23378"/>
    </ligand>
</feature>
<comment type="similarity">
    <text evidence="2 8">Belongs to the SCO1/2 family.</text>
</comment>
<dbReference type="Gene3D" id="3.40.30.10">
    <property type="entry name" value="Glutaredoxin"/>
    <property type="match status" value="1"/>
</dbReference>
<reference evidence="12 13" key="1">
    <citation type="journal article" date="2019" name="BMC Genomics">
        <title>Chromosome level assembly and comparative genome analysis confirm lager-brewing yeasts originated from a single hybridization.</title>
        <authorList>
            <person name="Salazar A.N."/>
            <person name="Gorter de Vries A.R."/>
            <person name="van den Broek M."/>
            <person name="Brouwers N."/>
            <person name="de la Torre Cortes P."/>
            <person name="Kuijpers N.G.A."/>
            <person name="Daran J.G."/>
            <person name="Abeel T."/>
        </authorList>
    </citation>
    <scope>NUCLEOTIDE SEQUENCE [LARGE SCALE GENOMIC DNA]</scope>
    <source>
        <strain evidence="12 13">CBS 1483</strain>
    </source>
</reference>
<evidence type="ECO:0000256" key="9">
    <source>
        <dbReference type="PIRSR" id="PIRSR037736-1"/>
    </source>
</evidence>
<name>A0A6C1E670_SACPS</name>
<dbReference type="FunFam" id="3.40.30.10:FF:000013">
    <property type="entry name" value="Blast:Protein SCO1 homolog, mitochondrial"/>
    <property type="match status" value="1"/>
</dbReference>
<dbReference type="InterPro" id="IPR013766">
    <property type="entry name" value="Thioredoxin_domain"/>
</dbReference>
<gene>
    <name evidence="12" type="primary">SCO1_2</name>
    <name evidence="12" type="ORF">GRS66_006712</name>
</gene>
<dbReference type="SUPFAM" id="SSF52833">
    <property type="entry name" value="Thioredoxin-like"/>
    <property type="match status" value="1"/>
</dbReference>
<evidence type="ECO:0000259" key="11">
    <source>
        <dbReference type="PROSITE" id="PS51352"/>
    </source>
</evidence>
<keyword evidence="6 8" id="KW-0496">Mitochondrion</keyword>
<feature type="binding site" evidence="9">
    <location>
        <position position="246"/>
    </location>
    <ligand>
        <name>Cu cation</name>
        <dbReference type="ChEBI" id="CHEBI:23378"/>
    </ligand>
</feature>
<dbReference type="AlphaFoldDB" id="A0A6C1E670"/>
<evidence type="ECO:0000256" key="7">
    <source>
        <dbReference type="ARBA" id="ARBA00023136"/>
    </source>
</evidence>
<keyword evidence="4 8" id="KW-0999">Mitochondrion inner membrane</keyword>
<evidence type="ECO:0000256" key="8">
    <source>
        <dbReference type="PIRNR" id="PIRNR037736"/>
    </source>
</evidence>
<dbReference type="PROSITE" id="PS51352">
    <property type="entry name" value="THIOREDOXIN_2"/>
    <property type="match status" value="1"/>
</dbReference>
<dbReference type="GO" id="GO:0045454">
    <property type="term" value="P:cell redox homeostasis"/>
    <property type="evidence" value="ECO:0007669"/>
    <property type="project" value="UniProtKB-ARBA"/>
</dbReference>
<keyword evidence="5 9" id="KW-0186">Copper</keyword>
<dbReference type="GO" id="GO:0034599">
    <property type="term" value="P:cellular response to oxidative stress"/>
    <property type="evidence" value="ECO:0007669"/>
    <property type="project" value="UniProtKB-ARBA"/>
</dbReference>
<evidence type="ECO:0000256" key="1">
    <source>
        <dbReference type="ARBA" id="ARBA00004273"/>
    </source>
</evidence>
<organism evidence="12 13">
    <name type="scientific">Saccharomyces pastorianus</name>
    <name type="common">Lager yeast</name>
    <name type="synonym">Saccharomyces cerevisiae x Saccharomyces eubayanus</name>
    <dbReference type="NCBI Taxonomy" id="27292"/>
    <lineage>
        <taxon>Eukaryota</taxon>
        <taxon>Fungi</taxon>
        <taxon>Dikarya</taxon>
        <taxon>Ascomycota</taxon>
        <taxon>Saccharomycotina</taxon>
        <taxon>Saccharomycetes</taxon>
        <taxon>Saccharomycetales</taxon>
        <taxon>Saccharomycetaceae</taxon>
        <taxon>Saccharomyces</taxon>
    </lineage>
</organism>
<dbReference type="CDD" id="cd02968">
    <property type="entry name" value="SCO"/>
    <property type="match status" value="1"/>
</dbReference>
<dbReference type="InterPro" id="IPR017276">
    <property type="entry name" value="Synth_of_cyt-c-oxidase_Sco1/2"/>
</dbReference>
<evidence type="ECO:0000256" key="4">
    <source>
        <dbReference type="ARBA" id="ARBA00022792"/>
    </source>
</evidence>
<dbReference type="PANTHER" id="PTHR12151:SF5">
    <property type="entry name" value="AT19154P"/>
    <property type="match status" value="1"/>
</dbReference>
<evidence type="ECO:0000313" key="13">
    <source>
        <dbReference type="Proteomes" id="UP000501346"/>
    </source>
</evidence>
<protein>
    <submittedName>
        <fullName evidence="12">Cu-binding protein</fullName>
    </submittedName>
</protein>
<dbReference type="Pfam" id="PF02630">
    <property type="entry name" value="SCO1-SenC"/>
    <property type="match status" value="1"/>
</dbReference>
<sequence>MLRLSRSIDQRLLQCGAMRQLRAASVGCSGSKLLTQRGFSTRAGLWQTNDKKPLSRVPVGGAPIPKDHKRASEGSIEFSTGKAIALFLAVGGAISYFFNREKNRIETQKEADANRGYGKPSLGGPFHLEDMNGNEFTEKDLLGKFSILYFGFSNCPDICPDELDQLGVWLNDLSSKHGITLQPLFVTCDPARDSPAVLKEYLSDFHPSILGLTGTFDEVKNACKKYRVYFSTPPNVKPGQDYLVDHSIFFYLMDPEGQFVDALGRNYDEKTGVDKIVQHVKSYVPAEQRAKQKEAWYSFLFK</sequence>
<evidence type="ECO:0000256" key="10">
    <source>
        <dbReference type="PIRSR" id="PIRSR603782-2"/>
    </source>
</evidence>
<feature type="disulfide bond" description="Redox-active" evidence="10">
    <location>
        <begin position="155"/>
        <end position="159"/>
    </location>
</feature>
<evidence type="ECO:0000256" key="2">
    <source>
        <dbReference type="ARBA" id="ARBA00010996"/>
    </source>
</evidence>
<dbReference type="GO" id="GO:0005743">
    <property type="term" value="C:mitochondrial inner membrane"/>
    <property type="evidence" value="ECO:0007669"/>
    <property type="project" value="UniProtKB-SubCell"/>
</dbReference>
<dbReference type="GO" id="GO:0033617">
    <property type="term" value="P:mitochondrial respiratory chain complex IV assembly"/>
    <property type="evidence" value="ECO:0007669"/>
    <property type="project" value="TreeGrafter"/>
</dbReference>
<dbReference type="PANTHER" id="PTHR12151">
    <property type="entry name" value="ELECTRON TRANSPORT PROTIN SCO1/SENC FAMILY MEMBER"/>
    <property type="match status" value="1"/>
</dbReference>
<dbReference type="EMBL" id="CP049001">
    <property type="protein sequence ID" value="QID84217.1"/>
    <property type="molecule type" value="Genomic_DNA"/>
</dbReference>
<dbReference type="Proteomes" id="UP000501346">
    <property type="component" value="Chromosome SeIV-SeII"/>
</dbReference>
<feature type="binding site" evidence="9">
    <location>
        <position position="159"/>
    </location>
    <ligand>
        <name>Cu cation</name>
        <dbReference type="ChEBI" id="CHEBI:23378"/>
    </ligand>
</feature>
<evidence type="ECO:0000256" key="6">
    <source>
        <dbReference type="ARBA" id="ARBA00023128"/>
    </source>
</evidence>
<keyword evidence="7" id="KW-0472">Membrane</keyword>
<keyword evidence="10" id="KW-1015">Disulfide bond</keyword>
<evidence type="ECO:0000313" key="12">
    <source>
        <dbReference type="EMBL" id="QID84217.1"/>
    </source>
</evidence>
<dbReference type="PIRSF" id="PIRSF037736">
    <property type="entry name" value="SCO1"/>
    <property type="match status" value="1"/>
</dbReference>
<dbReference type="GO" id="GO:0006878">
    <property type="term" value="P:intracellular copper ion homeostasis"/>
    <property type="evidence" value="ECO:0007669"/>
    <property type="project" value="UniProtKB-UniRule"/>
</dbReference>
<dbReference type="InterPro" id="IPR003782">
    <property type="entry name" value="SCO1/SenC"/>
</dbReference>
<feature type="domain" description="Thioredoxin" evidence="11">
    <location>
        <begin position="117"/>
        <end position="285"/>
    </location>
</feature>
<evidence type="ECO:0000256" key="3">
    <source>
        <dbReference type="ARBA" id="ARBA00022723"/>
    </source>
</evidence>